<dbReference type="InterPro" id="IPR036388">
    <property type="entry name" value="WH-like_DNA-bd_sf"/>
</dbReference>
<protein>
    <submittedName>
        <fullName evidence="5">Transcriptional regulator, GntR family</fullName>
    </submittedName>
</protein>
<dbReference type="InterPro" id="IPR028978">
    <property type="entry name" value="Chorismate_lyase_/UTRA_dom_sf"/>
</dbReference>
<sequence length="244" mass="28736">MKMLEVNKKSCVPLYYQLMNVILEKIELGILQEHDKLPSERELCEQYDISRSTVRQTMQELENNGYVYREHGKGTFVSSQAVKQDLLKFYSFTEEMKKIGKVPKSIVMSFEVVKTSESIAEKLKCNSEDDVYKVVRLRLADDNPMMYETTYLPVKRFPGLTKEHLEANSMYDVFKKMYGVHFTKAEETFRPVHMKNHEAKMLKADVKIPSMMIERYTFENSTIIEYTVDIARGDRFEYRVVLQK</sequence>
<dbReference type="EMBL" id="CP000382">
    <property type="protein sequence ID" value="ABK60952.1"/>
    <property type="molecule type" value="Genomic_DNA"/>
</dbReference>
<dbReference type="Pfam" id="PF07702">
    <property type="entry name" value="UTRA"/>
    <property type="match status" value="1"/>
</dbReference>
<dbReference type="InterPro" id="IPR050679">
    <property type="entry name" value="Bact_HTH_transcr_reg"/>
</dbReference>
<dbReference type="AlphaFoldDB" id="A0Q2D9"/>
<dbReference type="InterPro" id="IPR000524">
    <property type="entry name" value="Tscrpt_reg_HTH_GntR"/>
</dbReference>
<evidence type="ECO:0000313" key="6">
    <source>
        <dbReference type="Proteomes" id="UP000008220"/>
    </source>
</evidence>
<accession>A0Q2D9</accession>
<dbReference type="PROSITE" id="PS50949">
    <property type="entry name" value="HTH_GNTR"/>
    <property type="match status" value="1"/>
</dbReference>
<dbReference type="GO" id="GO:0003677">
    <property type="term" value="F:DNA binding"/>
    <property type="evidence" value="ECO:0007669"/>
    <property type="project" value="UniProtKB-KW"/>
</dbReference>
<proteinExistence type="predicted"/>
<dbReference type="KEGG" id="cno:NT01CX_0293"/>
<dbReference type="InterPro" id="IPR011663">
    <property type="entry name" value="UTRA"/>
</dbReference>
<name>A0Q2D9_CLONN</name>
<dbReference type="Gene3D" id="1.10.10.10">
    <property type="entry name" value="Winged helix-like DNA-binding domain superfamily/Winged helix DNA-binding domain"/>
    <property type="match status" value="1"/>
</dbReference>
<organism evidence="5 6">
    <name type="scientific">Clostridium novyi (strain NT)</name>
    <dbReference type="NCBI Taxonomy" id="386415"/>
    <lineage>
        <taxon>Bacteria</taxon>
        <taxon>Bacillati</taxon>
        <taxon>Bacillota</taxon>
        <taxon>Clostridia</taxon>
        <taxon>Eubacteriales</taxon>
        <taxon>Clostridiaceae</taxon>
        <taxon>Clostridium</taxon>
    </lineage>
</organism>
<dbReference type="SUPFAM" id="SSF46785">
    <property type="entry name" value="Winged helix' DNA-binding domain"/>
    <property type="match status" value="1"/>
</dbReference>
<dbReference type="SMART" id="SM00345">
    <property type="entry name" value="HTH_GNTR"/>
    <property type="match status" value="1"/>
</dbReference>
<gene>
    <name evidence="5" type="ordered locus">NT01CX_0293</name>
</gene>
<dbReference type="Pfam" id="PF00392">
    <property type="entry name" value="GntR"/>
    <property type="match status" value="1"/>
</dbReference>
<evidence type="ECO:0000256" key="2">
    <source>
        <dbReference type="ARBA" id="ARBA00023125"/>
    </source>
</evidence>
<evidence type="ECO:0000259" key="4">
    <source>
        <dbReference type="PROSITE" id="PS50949"/>
    </source>
</evidence>
<dbReference type="STRING" id="386415.NT01CX_0293"/>
<dbReference type="CDD" id="cd07377">
    <property type="entry name" value="WHTH_GntR"/>
    <property type="match status" value="1"/>
</dbReference>
<keyword evidence="2" id="KW-0238">DNA-binding</keyword>
<dbReference type="HOGENOM" id="CLU_063236_8_2_9"/>
<dbReference type="GO" id="GO:0045892">
    <property type="term" value="P:negative regulation of DNA-templated transcription"/>
    <property type="evidence" value="ECO:0007669"/>
    <property type="project" value="TreeGrafter"/>
</dbReference>
<reference evidence="5 6" key="1">
    <citation type="journal article" date="2006" name="Nat. Biotechnol.">
        <title>The genome and transcriptomes of the anti-tumor agent Clostridium novyi-NT.</title>
        <authorList>
            <person name="Bettegowda C."/>
            <person name="Huang X."/>
            <person name="Lin J."/>
            <person name="Cheong I."/>
            <person name="Kohli M."/>
            <person name="Szabo S.A."/>
            <person name="Zhang X."/>
            <person name="Diaz L.A. Jr."/>
            <person name="Velculescu V.E."/>
            <person name="Parmigiani G."/>
            <person name="Kinzler K.W."/>
            <person name="Vogelstein B."/>
            <person name="Zhou S."/>
        </authorList>
    </citation>
    <scope>NUCLEOTIDE SEQUENCE [LARGE SCALE GENOMIC DNA]</scope>
    <source>
        <strain evidence="5 6">NT</strain>
    </source>
</reference>
<dbReference type="PRINTS" id="PR00035">
    <property type="entry name" value="HTHGNTR"/>
</dbReference>
<dbReference type="eggNOG" id="COG2188">
    <property type="taxonomic scope" value="Bacteria"/>
</dbReference>
<dbReference type="PANTHER" id="PTHR44846">
    <property type="entry name" value="MANNOSYL-D-GLYCERATE TRANSPORT/METABOLISM SYSTEM REPRESSOR MNGR-RELATED"/>
    <property type="match status" value="1"/>
</dbReference>
<dbReference type="InterPro" id="IPR036390">
    <property type="entry name" value="WH_DNA-bd_sf"/>
</dbReference>
<keyword evidence="3" id="KW-0804">Transcription</keyword>
<dbReference type="SUPFAM" id="SSF64288">
    <property type="entry name" value="Chorismate lyase-like"/>
    <property type="match status" value="1"/>
</dbReference>
<feature type="domain" description="HTH gntR-type" evidence="4">
    <location>
        <begin position="12"/>
        <end position="80"/>
    </location>
</feature>
<evidence type="ECO:0000256" key="1">
    <source>
        <dbReference type="ARBA" id="ARBA00023015"/>
    </source>
</evidence>
<keyword evidence="6" id="KW-1185">Reference proteome</keyword>
<dbReference type="SMART" id="SM00866">
    <property type="entry name" value="UTRA"/>
    <property type="match status" value="1"/>
</dbReference>
<evidence type="ECO:0000256" key="3">
    <source>
        <dbReference type="ARBA" id="ARBA00023163"/>
    </source>
</evidence>
<dbReference type="GO" id="GO:0003700">
    <property type="term" value="F:DNA-binding transcription factor activity"/>
    <property type="evidence" value="ECO:0007669"/>
    <property type="project" value="InterPro"/>
</dbReference>
<dbReference type="Proteomes" id="UP000008220">
    <property type="component" value="Chromosome"/>
</dbReference>
<evidence type="ECO:0000313" key="5">
    <source>
        <dbReference type="EMBL" id="ABK60952.1"/>
    </source>
</evidence>
<dbReference type="PANTHER" id="PTHR44846:SF1">
    <property type="entry name" value="MANNOSYL-D-GLYCERATE TRANSPORT_METABOLISM SYSTEM REPRESSOR MNGR-RELATED"/>
    <property type="match status" value="1"/>
</dbReference>
<dbReference type="Gene3D" id="3.40.1410.10">
    <property type="entry name" value="Chorismate lyase-like"/>
    <property type="match status" value="1"/>
</dbReference>
<keyword evidence="1" id="KW-0805">Transcription regulation</keyword>
<dbReference type="FunFam" id="1.10.10.10:FF:000079">
    <property type="entry name" value="GntR family transcriptional regulator"/>
    <property type="match status" value="1"/>
</dbReference>